<evidence type="ECO:0000313" key="2">
    <source>
        <dbReference type="Proteomes" id="UP000016481"/>
    </source>
</evidence>
<comment type="caution">
    <text evidence="1">The sequence shown here is derived from an EMBL/GenBank/DDBJ whole genome shotgun (WGS) entry which is preliminary data.</text>
</comment>
<evidence type="ECO:0000313" key="1">
    <source>
        <dbReference type="EMBL" id="ERH17165.1"/>
    </source>
</evidence>
<sequence length="40" mass="4599">MLTRRNYMTASDYIKGLPYISVAPPQTGRRKASLVFVQLR</sequence>
<organism evidence="1 2">
    <name type="scientific">Actinomyces graevenitzii F0530</name>
    <dbReference type="NCBI Taxonomy" id="1321817"/>
    <lineage>
        <taxon>Bacteria</taxon>
        <taxon>Bacillati</taxon>
        <taxon>Actinomycetota</taxon>
        <taxon>Actinomycetes</taxon>
        <taxon>Actinomycetales</taxon>
        <taxon>Actinomycetaceae</taxon>
        <taxon>Actinomyces</taxon>
    </lineage>
</organism>
<dbReference type="EMBL" id="AWSC01000023">
    <property type="protein sequence ID" value="ERH17165.1"/>
    <property type="molecule type" value="Genomic_DNA"/>
</dbReference>
<accession>U1PLP7</accession>
<dbReference type="HOGENOM" id="CLU_3283441_0_0_11"/>
<gene>
    <name evidence="1" type="ORF">HMPREF1978_00759</name>
</gene>
<dbReference type="AlphaFoldDB" id="U1PLP7"/>
<reference evidence="1 2" key="1">
    <citation type="submission" date="2013-08" db="EMBL/GenBank/DDBJ databases">
        <authorList>
            <person name="Weinstock G."/>
            <person name="Sodergren E."/>
            <person name="Wylie T."/>
            <person name="Fulton L."/>
            <person name="Fulton R."/>
            <person name="Fronick C."/>
            <person name="O'Laughlin M."/>
            <person name="Godfrey J."/>
            <person name="Miner T."/>
            <person name="Herter B."/>
            <person name="Appelbaum E."/>
            <person name="Cordes M."/>
            <person name="Lek S."/>
            <person name="Wollam A."/>
            <person name="Pepin K.H."/>
            <person name="Palsikar V.B."/>
            <person name="Mitreva M."/>
            <person name="Wilson R.K."/>
        </authorList>
    </citation>
    <scope>NUCLEOTIDE SEQUENCE [LARGE SCALE GENOMIC DNA]</scope>
    <source>
        <strain evidence="1 2">F0530</strain>
    </source>
</reference>
<dbReference type="Proteomes" id="UP000016481">
    <property type="component" value="Unassembled WGS sequence"/>
</dbReference>
<name>U1PLP7_9ACTO</name>
<proteinExistence type="predicted"/>
<protein>
    <submittedName>
        <fullName evidence="1">Uncharacterized protein</fullName>
    </submittedName>
</protein>